<dbReference type="InterPro" id="IPR052428">
    <property type="entry name" value="Autophagy_HostDef_Reg"/>
</dbReference>
<evidence type="ECO:0000256" key="4">
    <source>
        <dbReference type="ARBA" id="ARBA00023006"/>
    </source>
</evidence>
<protein>
    <recommendedName>
        <fullName evidence="5">RUN domain-containing protein</fullName>
    </recommendedName>
</protein>
<gene>
    <name evidence="6" type="ORF">Zmor_015727</name>
</gene>
<comment type="caution">
    <text evidence="6">The sequence shown here is derived from an EMBL/GenBank/DDBJ whole genome shotgun (WGS) entry which is preliminary data.</text>
</comment>
<dbReference type="InterPro" id="IPR037213">
    <property type="entry name" value="Run_dom_sf"/>
</dbReference>
<organism evidence="6 7">
    <name type="scientific">Zophobas morio</name>
    <dbReference type="NCBI Taxonomy" id="2755281"/>
    <lineage>
        <taxon>Eukaryota</taxon>
        <taxon>Metazoa</taxon>
        <taxon>Ecdysozoa</taxon>
        <taxon>Arthropoda</taxon>
        <taxon>Hexapoda</taxon>
        <taxon>Insecta</taxon>
        <taxon>Pterygota</taxon>
        <taxon>Neoptera</taxon>
        <taxon>Endopterygota</taxon>
        <taxon>Coleoptera</taxon>
        <taxon>Polyphaga</taxon>
        <taxon>Cucujiformia</taxon>
        <taxon>Tenebrionidae</taxon>
        <taxon>Zophobas</taxon>
    </lineage>
</organism>
<evidence type="ECO:0000313" key="7">
    <source>
        <dbReference type="Proteomes" id="UP001168821"/>
    </source>
</evidence>
<keyword evidence="3" id="KW-0967">Endosome</keyword>
<dbReference type="AlphaFoldDB" id="A0AA38IHD0"/>
<keyword evidence="7" id="KW-1185">Reference proteome</keyword>
<dbReference type="PANTHER" id="PTHR45971:SF1">
    <property type="entry name" value="RUBICON, ISOFORM A"/>
    <property type="match status" value="1"/>
</dbReference>
<dbReference type="EMBL" id="JALNTZ010000004">
    <property type="protein sequence ID" value="KAJ3656672.1"/>
    <property type="molecule type" value="Genomic_DNA"/>
</dbReference>
<dbReference type="Pfam" id="PF13901">
    <property type="entry name" value="RH_dom"/>
    <property type="match status" value="1"/>
</dbReference>
<dbReference type="PANTHER" id="PTHR45971">
    <property type="entry name" value="PHOX (PX) DOMAIN-CONTAINING PROTEIN"/>
    <property type="match status" value="1"/>
</dbReference>
<evidence type="ECO:0000313" key="6">
    <source>
        <dbReference type="EMBL" id="KAJ3656672.1"/>
    </source>
</evidence>
<dbReference type="SUPFAM" id="SSF140741">
    <property type="entry name" value="RUN domain-like"/>
    <property type="match status" value="1"/>
</dbReference>
<dbReference type="CDD" id="cd17686">
    <property type="entry name" value="RUN_RUBCN"/>
    <property type="match status" value="1"/>
</dbReference>
<keyword evidence="4" id="KW-0072">Autophagy</keyword>
<dbReference type="GO" id="GO:0006914">
    <property type="term" value="P:autophagy"/>
    <property type="evidence" value="ECO:0007669"/>
    <property type="project" value="UniProtKB-KW"/>
</dbReference>
<name>A0AA38IHD0_9CUCU</name>
<evidence type="ECO:0000259" key="5">
    <source>
        <dbReference type="PROSITE" id="PS50826"/>
    </source>
</evidence>
<evidence type="ECO:0000256" key="3">
    <source>
        <dbReference type="ARBA" id="ARBA00022753"/>
    </source>
</evidence>
<comment type="subcellular location">
    <subcellularLocation>
        <location evidence="1">Late endosome</location>
    </subcellularLocation>
</comment>
<sequence length="880" mass="100835">MSDSSPYVAKYQQLLRDLKNTVEGLLVSQVANVWSIYGGLNRLHCSVEKIFKHGCKSPGLESTGYFQFIQGLEWLQPENAKSYFSIDCEYKPHVPQNLKDDKSSIWLYRSLENHSLSQKLSWLLSDKNHLLQCYQEYAFLCQEKYAEAALICLRAVERNQASLMSEINPCLFLLEASAKEFHKMHRRCSSYPDDHVKHFYLDAEKKRKTMQDLNEATKEVVKSPKKALIKGKLKPWHSMPSLHSDTFQIKKQVFAQSKTTPSTPLYTKKISASTLKLDKSIQYPKMRKSNLKKGAPKVKREPRHVIINNCDIIEHTPPLSSSQSSGAMGNDDLMNLSTKSLPETRNISHSPRLVDSFLPLPGEKDFRKTPKKSFIEDGGMSVLPMATGYFPRPAKGQSLLSFLTSSQFARANAELDRENAHFSISEAIISAMEQIRCRRELKLVDEQLDDSDPEIIDLKQRIRLRRREKLAEKQRKVWADSLMSDGKTDTATTVSPCSTSPDSFSDCASSEEVDDLEIDEASTLSENHGLSVSMASLYSDADVLRRPRGAPDGASDIFSAEGVALSLISKFSEKQLPRASDLEWLVSEEDAPQALLPMPKSWPVSPDDSESSVTLLRGTQEWAPPRPQIIFTIHPPPSRKILIAKQNYRCAGCSMRVAPQYASRYRYCDYLGRYFCTGCHTNQLALVPGRVLQKWDFTRYPVSSFSYRLLEQMYSDPLFRVFELNKHIWKMSKNLQFCRKFRLGLFYLKDFIFTCRFAETIRERLEQEKTYILADPEIYSIEDLVSVRNGDMKLRLKYLVELCCRHTAECKLCYERGFICEICNSPEVIFPWQMKKVRRCSQCGMCYHSSCWIPSEKPCQKCVRISKRKEILGNSSNDNF</sequence>
<evidence type="ECO:0000256" key="1">
    <source>
        <dbReference type="ARBA" id="ARBA00004603"/>
    </source>
</evidence>
<dbReference type="InterPro" id="IPR025258">
    <property type="entry name" value="RH_dom"/>
</dbReference>
<dbReference type="Gene3D" id="1.20.58.900">
    <property type="match status" value="1"/>
</dbReference>
<dbReference type="InterPro" id="IPR004012">
    <property type="entry name" value="Run_dom"/>
</dbReference>
<dbReference type="InterPro" id="IPR048569">
    <property type="entry name" value="RUBC_PIKBD"/>
</dbReference>
<proteinExistence type="predicted"/>
<accession>A0AA38IHD0</accession>
<dbReference type="GO" id="GO:1901981">
    <property type="term" value="F:phosphatidylinositol phosphate binding"/>
    <property type="evidence" value="ECO:0007669"/>
    <property type="project" value="TreeGrafter"/>
</dbReference>
<reference evidence="6" key="1">
    <citation type="journal article" date="2023" name="G3 (Bethesda)">
        <title>Whole genome assemblies of Zophobas morio and Tenebrio molitor.</title>
        <authorList>
            <person name="Kaur S."/>
            <person name="Stinson S.A."/>
            <person name="diCenzo G.C."/>
        </authorList>
    </citation>
    <scope>NUCLEOTIDE SEQUENCE</scope>
    <source>
        <strain evidence="6">QUZm001</strain>
    </source>
</reference>
<dbReference type="Proteomes" id="UP001168821">
    <property type="component" value="Unassembled WGS sequence"/>
</dbReference>
<dbReference type="Pfam" id="PF21054">
    <property type="entry name" value="RUBC_PIKBD"/>
    <property type="match status" value="1"/>
</dbReference>
<keyword evidence="2" id="KW-0597">Phosphoprotein</keyword>
<feature type="domain" description="RUN" evidence="5">
    <location>
        <begin position="34"/>
        <end position="168"/>
    </location>
</feature>
<dbReference type="PROSITE" id="PS50826">
    <property type="entry name" value="RUN"/>
    <property type="match status" value="1"/>
</dbReference>
<dbReference type="SMART" id="SM01175">
    <property type="entry name" value="DUF4206"/>
    <property type="match status" value="1"/>
</dbReference>
<dbReference type="GO" id="GO:0005770">
    <property type="term" value="C:late endosome"/>
    <property type="evidence" value="ECO:0007669"/>
    <property type="project" value="UniProtKB-SubCell"/>
</dbReference>
<evidence type="ECO:0000256" key="2">
    <source>
        <dbReference type="ARBA" id="ARBA00022553"/>
    </source>
</evidence>